<dbReference type="GO" id="GO:0016787">
    <property type="term" value="F:hydrolase activity"/>
    <property type="evidence" value="ECO:0007669"/>
    <property type="project" value="UniProtKB-UniRule"/>
</dbReference>
<keyword evidence="2 4" id="KW-0442">Lipid degradation</keyword>
<name>A0A9D9E124_9SPIO</name>
<feature type="active site" description="Proton acceptor" evidence="4">
    <location>
        <position position="210"/>
    </location>
</feature>
<keyword evidence="1 4" id="KW-0378">Hydrolase</keyword>
<comment type="caution">
    <text evidence="6">The sequence shown here is derived from an EMBL/GenBank/DDBJ whole genome shotgun (WGS) entry which is preliminary data.</text>
</comment>
<feature type="short sequence motif" description="DGA/G" evidence="4">
    <location>
        <begin position="210"/>
        <end position="212"/>
    </location>
</feature>
<gene>
    <name evidence="6" type="ORF">IAA97_05925</name>
</gene>
<reference evidence="6" key="2">
    <citation type="journal article" date="2021" name="PeerJ">
        <title>Extensive microbial diversity within the chicken gut microbiome revealed by metagenomics and culture.</title>
        <authorList>
            <person name="Gilroy R."/>
            <person name="Ravi A."/>
            <person name="Getino M."/>
            <person name="Pursley I."/>
            <person name="Horton D.L."/>
            <person name="Alikhan N.F."/>
            <person name="Baker D."/>
            <person name="Gharbi K."/>
            <person name="Hall N."/>
            <person name="Watson M."/>
            <person name="Adriaenssens E.M."/>
            <person name="Foster-Nyarko E."/>
            <person name="Jarju S."/>
            <person name="Secka A."/>
            <person name="Antonio M."/>
            <person name="Oren A."/>
            <person name="Chaudhuri R.R."/>
            <person name="La Ragione R."/>
            <person name="Hildebrand F."/>
            <person name="Pallen M.J."/>
        </authorList>
    </citation>
    <scope>NUCLEOTIDE SEQUENCE</scope>
    <source>
        <strain evidence="6">7293</strain>
    </source>
</reference>
<dbReference type="Pfam" id="PF01734">
    <property type="entry name" value="Patatin"/>
    <property type="match status" value="1"/>
</dbReference>
<dbReference type="CDD" id="cd07205">
    <property type="entry name" value="Pat_PNPLA6_PNPLA7_NTE1_like"/>
    <property type="match status" value="1"/>
</dbReference>
<dbReference type="PANTHER" id="PTHR14226">
    <property type="entry name" value="NEUROPATHY TARGET ESTERASE/SWISS CHEESE D.MELANOGASTER"/>
    <property type="match status" value="1"/>
</dbReference>
<evidence type="ECO:0000313" key="6">
    <source>
        <dbReference type="EMBL" id="MBO8436498.1"/>
    </source>
</evidence>
<dbReference type="Proteomes" id="UP000823615">
    <property type="component" value="Unassembled WGS sequence"/>
</dbReference>
<sequence length="727" mass="79295">MRRKVLLFLLVVFLSLSTLSASIFRPRFALVLSGGGAKGIAHIPIMKELDKRGIVPDMIIGTSMGAVLGSFYGAGYSGEELEKIVLETDLMSYFLHLYAIRGADVITSPFQAYDTNILTVEFGSSGFGASNGLIDDQYINGLLRKYLSKVLSVDDFDDLPIPFRAIGSDITNNRKVVFASGSLFDAVRASMAIPVVFAPVRLEDGSYIVDGGLEDNLPTDIARELGADIVLAVDVNDARHRYGEHKNDMTTLSGTFSQLSDYLTEPASAENYDEADWVIVPDTTGYSALGFGDTAEILEKGEEAVQANMAVFDELEKKLERWLPMERVSYSELSSPEIERVVTDEIIPLSAVPVLRSYEGRTMDFDTIDEFEMLLDDIRRHEGLKSVTYEIRNGVISVEGERYPSLSGSVYIGLSGGIGIRYDGSEDSAPYFAYTPVFTISGKLTLLPRLDLTYGIVVGDGIKLEAGVSYPFLSSAFLYGNLGIKYGQLSYLSIPGTGEYVYSNDVSLSLQGGIGWIPLRDFRLEAIAGFDYTYLSNRNFSNNHFAYPYIGLGLVYDIYDGSNASDNGVEASMTVEFGGDFPSSTLSYAFKADLFGAFGPTDIFKFIIDAETASIRRPPELAKAYVSTAMGKKAADYAHVMGGIRLPLPYSIFLDAGVFFELYGGYYDEVAAASGRNLVPYTEFFEGEHSMDIGGYIAAGVATSFGQITAGLYISATPRISFMVGIE</sequence>
<proteinExistence type="predicted"/>
<keyword evidence="3 4" id="KW-0443">Lipid metabolism</keyword>
<dbReference type="GO" id="GO:0016042">
    <property type="term" value="P:lipid catabolic process"/>
    <property type="evidence" value="ECO:0007669"/>
    <property type="project" value="UniProtKB-UniRule"/>
</dbReference>
<feature type="domain" description="PNPLA" evidence="5">
    <location>
        <begin position="30"/>
        <end position="223"/>
    </location>
</feature>
<protein>
    <submittedName>
        <fullName evidence="6">Patatin-like phospholipase family protein</fullName>
    </submittedName>
</protein>
<evidence type="ECO:0000256" key="3">
    <source>
        <dbReference type="ARBA" id="ARBA00023098"/>
    </source>
</evidence>
<organism evidence="6 7">
    <name type="scientific">Candidatus Ornithospirochaeta stercoripullorum</name>
    <dbReference type="NCBI Taxonomy" id="2840899"/>
    <lineage>
        <taxon>Bacteria</taxon>
        <taxon>Pseudomonadati</taxon>
        <taxon>Spirochaetota</taxon>
        <taxon>Spirochaetia</taxon>
        <taxon>Spirochaetales</taxon>
        <taxon>Spirochaetaceae</taxon>
        <taxon>Spirochaetaceae incertae sedis</taxon>
        <taxon>Candidatus Ornithospirochaeta</taxon>
    </lineage>
</organism>
<dbReference type="AlphaFoldDB" id="A0A9D9E124"/>
<dbReference type="Gene3D" id="3.40.1090.10">
    <property type="entry name" value="Cytosolic phospholipase A2 catalytic domain"/>
    <property type="match status" value="2"/>
</dbReference>
<dbReference type="PROSITE" id="PS51635">
    <property type="entry name" value="PNPLA"/>
    <property type="match status" value="1"/>
</dbReference>
<reference evidence="6" key="1">
    <citation type="submission" date="2020-10" db="EMBL/GenBank/DDBJ databases">
        <authorList>
            <person name="Gilroy R."/>
        </authorList>
    </citation>
    <scope>NUCLEOTIDE SEQUENCE</scope>
    <source>
        <strain evidence="6">7293</strain>
    </source>
</reference>
<feature type="short sequence motif" description="GXGXXG" evidence="4">
    <location>
        <begin position="34"/>
        <end position="39"/>
    </location>
</feature>
<dbReference type="InterPro" id="IPR016035">
    <property type="entry name" value="Acyl_Trfase/lysoPLipase"/>
</dbReference>
<feature type="active site" description="Nucleophile" evidence="4">
    <location>
        <position position="63"/>
    </location>
</feature>
<dbReference type="PANTHER" id="PTHR14226:SF29">
    <property type="entry name" value="NEUROPATHY TARGET ESTERASE SWS"/>
    <property type="match status" value="1"/>
</dbReference>
<feature type="short sequence motif" description="GXSXG" evidence="4">
    <location>
        <begin position="61"/>
        <end position="65"/>
    </location>
</feature>
<evidence type="ECO:0000259" key="5">
    <source>
        <dbReference type="PROSITE" id="PS51635"/>
    </source>
</evidence>
<dbReference type="SUPFAM" id="SSF52151">
    <property type="entry name" value="FabD/lysophospholipase-like"/>
    <property type="match status" value="1"/>
</dbReference>
<evidence type="ECO:0000256" key="4">
    <source>
        <dbReference type="PROSITE-ProRule" id="PRU01161"/>
    </source>
</evidence>
<accession>A0A9D9E124</accession>
<evidence type="ECO:0000313" key="7">
    <source>
        <dbReference type="Proteomes" id="UP000823615"/>
    </source>
</evidence>
<evidence type="ECO:0000256" key="1">
    <source>
        <dbReference type="ARBA" id="ARBA00022801"/>
    </source>
</evidence>
<dbReference type="InterPro" id="IPR050301">
    <property type="entry name" value="NTE"/>
</dbReference>
<dbReference type="InterPro" id="IPR002641">
    <property type="entry name" value="PNPLA_dom"/>
</dbReference>
<evidence type="ECO:0000256" key="2">
    <source>
        <dbReference type="ARBA" id="ARBA00022963"/>
    </source>
</evidence>
<dbReference type="EMBL" id="JADIMT010000069">
    <property type="protein sequence ID" value="MBO8436498.1"/>
    <property type="molecule type" value="Genomic_DNA"/>
</dbReference>